<dbReference type="Proteomes" id="UP000824150">
    <property type="component" value="Unassembled WGS sequence"/>
</dbReference>
<comment type="caution">
    <text evidence="3">The sequence shown here is derived from an EMBL/GenBank/DDBJ whole genome shotgun (WGS) entry which is preliminary data.</text>
</comment>
<proteinExistence type="predicted"/>
<evidence type="ECO:0000256" key="2">
    <source>
        <dbReference type="SAM" id="Phobius"/>
    </source>
</evidence>
<keyword evidence="2" id="KW-1133">Transmembrane helix</keyword>
<protein>
    <submittedName>
        <fullName evidence="3">Uncharacterized protein</fullName>
    </submittedName>
</protein>
<evidence type="ECO:0000313" key="4">
    <source>
        <dbReference type="Proteomes" id="UP000824150"/>
    </source>
</evidence>
<evidence type="ECO:0000256" key="1">
    <source>
        <dbReference type="SAM" id="MobiDB-lite"/>
    </source>
</evidence>
<sequence length="104" mass="11796">MGKVLIFLILGLICLAIVCLVLVFISGTLIVVAENIRKAIEAIFRRSPTYIFKGTPFDEDKLNAQSARRAPQSRPDDAIFTRRDLHPYAHKTEGKVAKERRDDR</sequence>
<organism evidence="3 4">
    <name type="scientific">Candidatus Anaerobiospirillum merdipullorum</name>
    <dbReference type="NCBI Taxonomy" id="2838450"/>
    <lineage>
        <taxon>Bacteria</taxon>
        <taxon>Pseudomonadati</taxon>
        <taxon>Pseudomonadota</taxon>
        <taxon>Gammaproteobacteria</taxon>
        <taxon>Aeromonadales</taxon>
        <taxon>Succinivibrionaceae</taxon>
        <taxon>Anaerobiospirillum</taxon>
    </lineage>
</organism>
<dbReference type="AlphaFoldDB" id="A0A9E2KL38"/>
<feature type="compositionally biased region" description="Basic and acidic residues" evidence="1">
    <location>
        <begin position="74"/>
        <end position="104"/>
    </location>
</feature>
<reference evidence="3" key="2">
    <citation type="submission" date="2021-04" db="EMBL/GenBank/DDBJ databases">
        <authorList>
            <person name="Gilroy R."/>
        </authorList>
    </citation>
    <scope>NUCLEOTIDE SEQUENCE</scope>
    <source>
        <strain evidence="3">687</strain>
    </source>
</reference>
<keyword evidence="2" id="KW-0472">Membrane</keyword>
<keyword evidence="2" id="KW-0812">Transmembrane</keyword>
<feature type="region of interest" description="Disordered" evidence="1">
    <location>
        <begin position="63"/>
        <end position="104"/>
    </location>
</feature>
<feature type="transmembrane region" description="Helical" evidence="2">
    <location>
        <begin position="6"/>
        <end position="32"/>
    </location>
</feature>
<accession>A0A9E2KL38</accession>
<name>A0A9E2KL38_9GAMM</name>
<dbReference type="EMBL" id="JAHLFG010000006">
    <property type="protein sequence ID" value="MBU3825985.1"/>
    <property type="molecule type" value="Genomic_DNA"/>
</dbReference>
<reference evidence="3" key="1">
    <citation type="journal article" date="2021" name="PeerJ">
        <title>Extensive microbial diversity within the chicken gut microbiome revealed by metagenomics and culture.</title>
        <authorList>
            <person name="Gilroy R."/>
            <person name="Ravi A."/>
            <person name="Getino M."/>
            <person name="Pursley I."/>
            <person name="Horton D.L."/>
            <person name="Alikhan N.F."/>
            <person name="Baker D."/>
            <person name="Gharbi K."/>
            <person name="Hall N."/>
            <person name="Watson M."/>
            <person name="Adriaenssens E.M."/>
            <person name="Foster-Nyarko E."/>
            <person name="Jarju S."/>
            <person name="Secka A."/>
            <person name="Antonio M."/>
            <person name="Oren A."/>
            <person name="Chaudhuri R.R."/>
            <person name="La Ragione R."/>
            <person name="Hildebrand F."/>
            <person name="Pallen M.J."/>
        </authorList>
    </citation>
    <scope>NUCLEOTIDE SEQUENCE</scope>
    <source>
        <strain evidence="3">687</strain>
    </source>
</reference>
<gene>
    <name evidence="3" type="ORF">IAA31_00620</name>
</gene>
<evidence type="ECO:0000313" key="3">
    <source>
        <dbReference type="EMBL" id="MBU3825985.1"/>
    </source>
</evidence>